<feature type="domain" description="DUF6598" evidence="1">
    <location>
        <begin position="76"/>
        <end position="326"/>
    </location>
</feature>
<dbReference type="Pfam" id="PF20241">
    <property type="entry name" value="DUF6598"/>
    <property type="match status" value="1"/>
</dbReference>
<evidence type="ECO:0000259" key="1">
    <source>
        <dbReference type="Pfam" id="PF20241"/>
    </source>
</evidence>
<dbReference type="AlphaFoldDB" id="A0AAD5Z758"/>
<dbReference type="EMBL" id="JAMRDG010000002">
    <property type="protein sequence ID" value="KAJ3688167.1"/>
    <property type="molecule type" value="Genomic_DNA"/>
</dbReference>
<evidence type="ECO:0000313" key="3">
    <source>
        <dbReference type="Proteomes" id="UP001210211"/>
    </source>
</evidence>
<name>A0AAD5Z758_9POAL</name>
<evidence type="ECO:0000313" key="2">
    <source>
        <dbReference type="EMBL" id="KAJ3688167.1"/>
    </source>
</evidence>
<dbReference type="InterPro" id="IPR046533">
    <property type="entry name" value="DUF6598"/>
</dbReference>
<protein>
    <recommendedName>
        <fullName evidence="1">DUF6598 domain-containing protein</fullName>
    </recommendedName>
</protein>
<keyword evidence="3" id="KW-1185">Reference proteome</keyword>
<gene>
    <name evidence="2" type="ORF">LUZ61_017331</name>
</gene>
<proteinExistence type="predicted"/>
<accession>A0AAD5Z758</accession>
<dbReference type="PANTHER" id="PTHR33065">
    <property type="entry name" value="OS07G0486400 PROTEIN"/>
    <property type="match status" value="1"/>
</dbReference>
<reference evidence="2 3" key="1">
    <citation type="journal article" date="2022" name="Cell">
        <title>Repeat-based holocentromeres influence genome architecture and karyotype evolution.</title>
        <authorList>
            <person name="Hofstatter P.G."/>
            <person name="Thangavel G."/>
            <person name="Lux T."/>
            <person name="Neumann P."/>
            <person name="Vondrak T."/>
            <person name="Novak P."/>
            <person name="Zhang M."/>
            <person name="Costa L."/>
            <person name="Castellani M."/>
            <person name="Scott A."/>
            <person name="Toegelov H."/>
            <person name="Fuchs J."/>
            <person name="Mata-Sucre Y."/>
            <person name="Dias Y."/>
            <person name="Vanzela A.L.L."/>
            <person name="Huettel B."/>
            <person name="Almeida C.C.S."/>
            <person name="Simkova H."/>
            <person name="Souza G."/>
            <person name="Pedrosa-Harand A."/>
            <person name="Macas J."/>
            <person name="Mayer K.F.X."/>
            <person name="Houben A."/>
            <person name="Marques A."/>
        </authorList>
    </citation>
    <scope>NUCLEOTIDE SEQUENCE [LARGE SCALE GENOMIC DNA]</scope>
    <source>
        <strain evidence="2">RhyTen1mFocal</strain>
    </source>
</reference>
<dbReference type="PANTHER" id="PTHR33065:SF88">
    <property type="entry name" value="OS11G0104220 PROTEIN"/>
    <property type="match status" value="1"/>
</dbReference>
<comment type="caution">
    <text evidence="2">The sequence shown here is derived from an EMBL/GenBank/DDBJ whole genome shotgun (WGS) entry which is preliminary data.</text>
</comment>
<sequence length="330" mass="36626">MWNRNERPDIGVNSIQHIYLFQFPPSRETLAAQDGNSALRGRRLLQCFVGASFSAFSGDKGTVIEQKQSDRMGRRLLEVFSVRMCEAVYAQYGKLIYGFGLLGPSGCLASPANVVLFRRKAGDPPIVNKAGFIQLSGPMTGVQVNEEVALHSYIWTLFPEGCNDTECANTLWKADEETDKIKCKKVESFYGLLEVYFAVYNNAVEAHLKVVLVNWEVHDGVEVFGTVDSRSSIIPYVNARSKLFDRSIEDPVRVRVENDGAILPLSRSVTVLPLGSTLLVDVTISRLKNSRRDQPPIFENLSFDAAFTGTETKVASSDWGNVEVTVTWSG</sequence>
<organism evidence="2 3">
    <name type="scientific">Rhynchospora tenuis</name>
    <dbReference type="NCBI Taxonomy" id="198213"/>
    <lineage>
        <taxon>Eukaryota</taxon>
        <taxon>Viridiplantae</taxon>
        <taxon>Streptophyta</taxon>
        <taxon>Embryophyta</taxon>
        <taxon>Tracheophyta</taxon>
        <taxon>Spermatophyta</taxon>
        <taxon>Magnoliopsida</taxon>
        <taxon>Liliopsida</taxon>
        <taxon>Poales</taxon>
        <taxon>Cyperaceae</taxon>
        <taxon>Cyperoideae</taxon>
        <taxon>Rhynchosporeae</taxon>
        <taxon>Rhynchospora</taxon>
    </lineage>
</organism>
<dbReference type="Proteomes" id="UP001210211">
    <property type="component" value="Unassembled WGS sequence"/>
</dbReference>